<dbReference type="GeneID" id="64970674"/>
<name>A0A7R7XHD3_9EURO</name>
<evidence type="ECO:0000259" key="12">
    <source>
        <dbReference type="PROSITE" id="PS50016"/>
    </source>
</evidence>
<dbReference type="GO" id="GO:0042393">
    <property type="term" value="F:histone binding"/>
    <property type="evidence" value="ECO:0007669"/>
    <property type="project" value="TreeGrafter"/>
</dbReference>
<feature type="compositionally biased region" description="Basic residues" evidence="11">
    <location>
        <begin position="175"/>
        <end position="184"/>
    </location>
</feature>
<dbReference type="SUPFAM" id="SSF52540">
    <property type="entry name" value="P-loop containing nucleoside triphosphate hydrolases"/>
    <property type="match status" value="2"/>
</dbReference>
<keyword evidence="16" id="KW-1185">Reference proteome</keyword>
<dbReference type="InterPro" id="IPR056616">
    <property type="entry name" value="Chromo_MIT1"/>
</dbReference>
<feature type="domain" description="Helicase ATP-binding" evidence="13">
    <location>
        <begin position="623"/>
        <end position="794"/>
    </location>
</feature>
<feature type="compositionally biased region" description="Low complexity" evidence="11">
    <location>
        <begin position="1382"/>
        <end position="1400"/>
    </location>
</feature>
<keyword evidence="4" id="KW-0547">Nucleotide-binding</keyword>
<evidence type="ECO:0008006" key="17">
    <source>
        <dbReference type="Google" id="ProtNLM"/>
    </source>
</evidence>
<evidence type="ECO:0000256" key="5">
    <source>
        <dbReference type="ARBA" id="ARBA00022771"/>
    </source>
</evidence>
<dbReference type="Gene3D" id="3.40.50.300">
    <property type="entry name" value="P-loop containing nucleotide triphosphate hydrolases"/>
    <property type="match status" value="1"/>
</dbReference>
<dbReference type="InterPro" id="IPR019786">
    <property type="entry name" value="Zinc_finger_PHD-type_CS"/>
</dbReference>
<keyword evidence="5 10" id="KW-0863">Zinc-finger</keyword>
<dbReference type="Pfam" id="PF00271">
    <property type="entry name" value="Helicase_C"/>
    <property type="match status" value="1"/>
</dbReference>
<dbReference type="InterPro" id="IPR016197">
    <property type="entry name" value="Chromo-like_dom_sf"/>
</dbReference>
<sequence length="1458" mass="165219">MESFGFDSKRETDCDQPIGPRKTAVEVPIISNLEEYEWLPGHFNVRYIIEEVSSEASFEPSYRIKLESGETQVVTSSTLQAFENGADAISTFQNSRVPYRAPTSELEAESESEEENEDEVEVESSASESHLDETRPSRRAKKTKFTEFFGAISSDDEEATKSDSSEDILVVSRSRRTGLRKRPQYRTALDSDDSDSSVRKGTRASTRHRKTLRRNLREVYEDDISEYEAVLSKHQKYVGAKEKFEKIPSGDPFRSRHRNKCEVCSIRGDHPDKGSLVFCQGCTDAYHQVCLGPRTAREHLVTKVASDKFILQCRRCLGSAHTKDPKFPHQGYCTGCNKRGKMSEPLRQRLTSKQEQQLRQENGGEDPITTVGSYLVNNPENLLFRCCACHRSFHFDHLLPGFDTSSWRCTDCVSLSGEVSAMVAWRPMSTASKKPPKTSELEKEYLIKWKDKSYAHCTWMPGSWVWGYINPVMRRAFLKSDRSQLPRMTTEEAIPDDYLRVDILFDVKHADDDLHLYGDDYEADLERVDNVSEAYVKFKGLPYEDAVWEVPPERSDSESWEDFKSAYADWAKKPYISTPNQNSLRKHLASVRKQKFRQKDAQPKVMTGGEVMDYQQDGLNWLYYKWFQQQNAILADEMGLGKTIQVIALLATLIQDHKCWPFLIVVPNSTCPNWRKEFKTWVPSIRAVTYYGSSLARKLAQEHEMFIRGDPDLKCHVVITSYETMVDDSSRRVLSRIPWAGLIVDEGQRLKSDKSQIYEGLSKMNFPFKVLMTGTPLQNNTKELFNLLQFCDQTKNAEELEEKYGTLSKENIPELHSLIKPFFLRRTKAQVLTFLPPIAQIIVPATMSVLQKKLYKSILAKNPQLIKAIFQRNEDEDQPLKQNDRHNLNNILMQLRKCLCHPFIYSKAIEERTDDPDIAHRNLVDAAGKLQLLELMLPKLQSRGHRVLIFSQFLENLDVVEDFLDGLGLPHRRLDGRMTSLEKQKMIDDYNAPNSPYFAFLLSTRSGGVGINLATADTVIIMDPDFNPHQDMQALSRAHRIGQKNKVLVFQLMVRGSAEEKIMQIGKKKMVLDHVLIDRMTAGEDDGQDLESILRHGARALFDDDDSGDIIYTPESVDKLLDRSQVEQARTPDEKAPGSAFGFARVWANDGQKLDDQLRVTEEDPNTSNKTWEKILQERELAAAEEARKKAEILGRGKRKRTTVDYTTTEADPSPAKPRANHDAESDADFNGDEAAVESDYSMDGADDEALSDLEGRPAKKRKVRPFQRVVPPPEPPTPNSIGMDGHMDQNGETCFVCGRIHPIGSCPLKVAGVEHCGLCGLAHFGHARTCPHLRSDIQVTRMLEALKQSNEDRNLVALAKKYCYGIKGDLAQRKRRVSGKAAGSPTSPTTATAAPTQATVFQGIGIPPPRQPTIDLTGRPTNGYVNRKYPPPGPVSSHTDDVEMYSALSNYLSHRKQ</sequence>
<feature type="compositionally biased region" description="Acidic residues" evidence="11">
    <location>
        <begin position="106"/>
        <end position="122"/>
    </location>
</feature>
<organism evidence="15 16">
    <name type="scientific">Aspergillus puulaauensis</name>
    <dbReference type="NCBI Taxonomy" id="1220207"/>
    <lineage>
        <taxon>Eukaryota</taxon>
        <taxon>Fungi</taxon>
        <taxon>Dikarya</taxon>
        <taxon>Ascomycota</taxon>
        <taxon>Pezizomycotina</taxon>
        <taxon>Eurotiomycetes</taxon>
        <taxon>Eurotiomycetidae</taxon>
        <taxon>Eurotiales</taxon>
        <taxon>Aspergillaceae</taxon>
        <taxon>Aspergillus</taxon>
    </lineage>
</organism>
<feature type="domain" description="PHD-type" evidence="12">
    <location>
        <begin position="258"/>
        <end position="319"/>
    </location>
</feature>
<dbReference type="PANTHER" id="PTHR45623">
    <property type="entry name" value="CHROMODOMAIN-HELICASE-DNA-BINDING PROTEIN 3-RELATED-RELATED"/>
    <property type="match status" value="1"/>
</dbReference>
<dbReference type="RefSeq" id="XP_041552863.1">
    <property type="nucleotide sequence ID" value="XM_041699815.1"/>
</dbReference>
<dbReference type="KEGG" id="apuu:APUU_21101S"/>
<feature type="region of interest" description="Disordered" evidence="11">
    <location>
        <begin position="1375"/>
        <end position="1441"/>
    </location>
</feature>
<dbReference type="InterPro" id="IPR055565">
    <property type="entry name" value="DUF7141"/>
</dbReference>
<dbReference type="PROSITE" id="PS51194">
    <property type="entry name" value="HELICASE_CTER"/>
    <property type="match status" value="1"/>
</dbReference>
<dbReference type="GO" id="GO:0003682">
    <property type="term" value="F:chromatin binding"/>
    <property type="evidence" value="ECO:0007669"/>
    <property type="project" value="TreeGrafter"/>
</dbReference>
<dbReference type="InterPro" id="IPR027417">
    <property type="entry name" value="P-loop_NTPase"/>
</dbReference>
<dbReference type="GO" id="GO:0008270">
    <property type="term" value="F:zinc ion binding"/>
    <property type="evidence" value="ECO:0007669"/>
    <property type="project" value="UniProtKB-KW"/>
</dbReference>
<evidence type="ECO:0000313" key="15">
    <source>
        <dbReference type="EMBL" id="BCS20669.1"/>
    </source>
</evidence>
<keyword evidence="6" id="KW-0378">Hydrolase</keyword>
<evidence type="ECO:0000256" key="8">
    <source>
        <dbReference type="ARBA" id="ARBA00022840"/>
    </source>
</evidence>
<dbReference type="Pfam" id="PF00176">
    <property type="entry name" value="SNF2-rel_dom"/>
    <property type="match status" value="1"/>
</dbReference>
<evidence type="ECO:0000256" key="7">
    <source>
        <dbReference type="ARBA" id="ARBA00022833"/>
    </source>
</evidence>
<reference evidence="15" key="1">
    <citation type="submission" date="2021-01" db="EMBL/GenBank/DDBJ databases">
        <authorList>
            <consortium name="Aspergillus puulaauensis MK2 genome sequencing consortium"/>
            <person name="Kazuki M."/>
            <person name="Futagami T."/>
        </authorList>
    </citation>
    <scope>NUCLEOTIDE SEQUENCE</scope>
    <source>
        <strain evidence="15">MK2</strain>
    </source>
</reference>
<feature type="compositionally biased region" description="Polar residues" evidence="11">
    <location>
        <begin position="349"/>
        <end position="360"/>
    </location>
</feature>
<evidence type="ECO:0000256" key="6">
    <source>
        <dbReference type="ARBA" id="ARBA00022801"/>
    </source>
</evidence>
<feature type="region of interest" description="Disordered" evidence="11">
    <location>
        <begin position="344"/>
        <end position="366"/>
    </location>
</feature>
<accession>A0A7R7XHD3</accession>
<dbReference type="SUPFAM" id="SSF54160">
    <property type="entry name" value="Chromo domain-like"/>
    <property type="match status" value="1"/>
</dbReference>
<reference evidence="15" key="2">
    <citation type="submission" date="2021-02" db="EMBL/GenBank/DDBJ databases">
        <title>Aspergillus puulaauensis MK2 genome sequence.</title>
        <authorList>
            <person name="Futagami T."/>
            <person name="Mori K."/>
            <person name="Kadooka C."/>
            <person name="Tanaka T."/>
        </authorList>
    </citation>
    <scope>NUCLEOTIDE SEQUENCE</scope>
    <source>
        <strain evidence="15">MK2</strain>
    </source>
</reference>
<dbReference type="EMBL" id="AP024444">
    <property type="protein sequence ID" value="BCS20669.1"/>
    <property type="molecule type" value="Genomic_DNA"/>
</dbReference>
<feature type="region of interest" description="Disordered" evidence="11">
    <location>
        <begin position="96"/>
        <end position="138"/>
    </location>
</feature>
<dbReference type="InterPro" id="IPR019787">
    <property type="entry name" value="Znf_PHD-finger"/>
</dbReference>
<dbReference type="Pfam" id="PF15446">
    <property type="entry name" value="zf-PHD-like"/>
    <property type="match status" value="1"/>
</dbReference>
<dbReference type="InterPro" id="IPR013083">
    <property type="entry name" value="Znf_RING/FYVE/PHD"/>
</dbReference>
<dbReference type="SMART" id="SM00249">
    <property type="entry name" value="PHD"/>
    <property type="match status" value="2"/>
</dbReference>
<dbReference type="Gene3D" id="2.40.50.40">
    <property type="match status" value="1"/>
</dbReference>
<dbReference type="Gene3D" id="3.30.40.10">
    <property type="entry name" value="Zinc/RING finger domain, C3HC4 (zinc finger)"/>
    <property type="match status" value="1"/>
</dbReference>
<evidence type="ECO:0000256" key="11">
    <source>
        <dbReference type="SAM" id="MobiDB-lite"/>
    </source>
</evidence>
<comment type="subcellular location">
    <subcellularLocation>
        <location evidence="1">Nucleus</location>
    </subcellularLocation>
</comment>
<dbReference type="Pfam" id="PF23615">
    <property type="entry name" value="Chromo_MIT1"/>
    <property type="match status" value="1"/>
</dbReference>
<feature type="region of interest" description="Disordered" evidence="11">
    <location>
        <begin position="175"/>
        <end position="210"/>
    </location>
</feature>
<dbReference type="InterPro" id="IPR001965">
    <property type="entry name" value="Znf_PHD"/>
</dbReference>
<evidence type="ECO:0000313" key="16">
    <source>
        <dbReference type="Proteomes" id="UP000654913"/>
    </source>
</evidence>
<dbReference type="InterPro" id="IPR040934">
    <property type="entry name" value="Znf-CCCH_6"/>
</dbReference>
<evidence type="ECO:0000259" key="13">
    <source>
        <dbReference type="PROSITE" id="PS51192"/>
    </source>
</evidence>
<dbReference type="SMART" id="SM00490">
    <property type="entry name" value="HELICc"/>
    <property type="match status" value="1"/>
</dbReference>
<dbReference type="SMART" id="SM00487">
    <property type="entry name" value="DEXDc"/>
    <property type="match status" value="1"/>
</dbReference>
<dbReference type="InterPro" id="IPR038718">
    <property type="entry name" value="SNF2-like_sf"/>
</dbReference>
<evidence type="ECO:0000256" key="4">
    <source>
        <dbReference type="ARBA" id="ARBA00022741"/>
    </source>
</evidence>
<feature type="region of interest" description="Disordered" evidence="11">
    <location>
        <begin position="1192"/>
        <end position="1263"/>
    </location>
</feature>
<dbReference type="PROSITE" id="PS01359">
    <property type="entry name" value="ZF_PHD_1"/>
    <property type="match status" value="1"/>
</dbReference>
<dbReference type="CDD" id="cd18793">
    <property type="entry name" value="SF2_C_SNF"/>
    <property type="match status" value="1"/>
</dbReference>
<gene>
    <name evidence="15" type="ORF">APUU_21101S</name>
</gene>
<dbReference type="InterPro" id="IPR000330">
    <property type="entry name" value="SNF2_N"/>
</dbReference>
<keyword evidence="9" id="KW-0539">Nucleus</keyword>
<feature type="compositionally biased region" description="Acidic residues" evidence="11">
    <location>
        <begin position="1226"/>
        <end position="1237"/>
    </location>
</feature>
<dbReference type="InterPro" id="IPR041684">
    <property type="entry name" value="Znf-PHD-like"/>
</dbReference>
<dbReference type="Gene3D" id="3.40.50.10810">
    <property type="entry name" value="Tandem AAA-ATPase domain"/>
    <property type="match status" value="1"/>
</dbReference>
<evidence type="ECO:0000256" key="3">
    <source>
        <dbReference type="ARBA" id="ARBA00022723"/>
    </source>
</evidence>
<evidence type="ECO:0000259" key="14">
    <source>
        <dbReference type="PROSITE" id="PS51194"/>
    </source>
</evidence>
<dbReference type="Pfam" id="PF23614">
    <property type="entry name" value="DUF7141"/>
    <property type="match status" value="1"/>
</dbReference>
<dbReference type="Pfam" id="PF18585">
    <property type="entry name" value="zf-CCCH_6"/>
    <property type="match status" value="1"/>
</dbReference>
<comment type="subunit">
    <text evidence="2">Component of the NuA4 histone acetyltransferase complex.</text>
</comment>
<dbReference type="SUPFAM" id="SSF57903">
    <property type="entry name" value="FYVE/PHD zinc finger"/>
    <property type="match status" value="1"/>
</dbReference>
<dbReference type="InterPro" id="IPR049730">
    <property type="entry name" value="SNF2/RAD54-like_C"/>
</dbReference>
<dbReference type="PANTHER" id="PTHR45623:SF17">
    <property type="entry name" value="CHROMODOMAIN-HELICASE-DNA-BINDING PROTEIN 3-RELATED"/>
    <property type="match status" value="1"/>
</dbReference>
<dbReference type="OrthoDB" id="5857104at2759"/>
<feature type="domain" description="Helicase C-terminal" evidence="14">
    <location>
        <begin position="932"/>
        <end position="1084"/>
    </location>
</feature>
<keyword evidence="3" id="KW-0479">Metal-binding</keyword>
<dbReference type="InterPro" id="IPR001650">
    <property type="entry name" value="Helicase_C-like"/>
</dbReference>
<keyword evidence="8" id="KW-0067">ATP-binding</keyword>
<evidence type="ECO:0000256" key="10">
    <source>
        <dbReference type="PROSITE-ProRule" id="PRU00146"/>
    </source>
</evidence>
<dbReference type="GO" id="GO:0005634">
    <property type="term" value="C:nucleus"/>
    <property type="evidence" value="ECO:0007669"/>
    <property type="project" value="UniProtKB-SubCell"/>
</dbReference>
<protein>
    <recommendedName>
        <fullName evidence="17">Chromatin remodeling complex subunit</fullName>
    </recommendedName>
</protein>
<evidence type="ECO:0000256" key="9">
    <source>
        <dbReference type="ARBA" id="ARBA00023242"/>
    </source>
</evidence>
<dbReference type="GO" id="GO:0000785">
    <property type="term" value="C:chromatin"/>
    <property type="evidence" value="ECO:0007669"/>
    <property type="project" value="TreeGrafter"/>
</dbReference>
<dbReference type="Proteomes" id="UP000654913">
    <property type="component" value="Chromosome 2"/>
</dbReference>
<dbReference type="GO" id="GO:0003677">
    <property type="term" value="F:DNA binding"/>
    <property type="evidence" value="ECO:0007669"/>
    <property type="project" value="TreeGrafter"/>
</dbReference>
<evidence type="ECO:0000256" key="2">
    <source>
        <dbReference type="ARBA" id="ARBA00011353"/>
    </source>
</evidence>
<proteinExistence type="predicted"/>
<dbReference type="PROSITE" id="PS50016">
    <property type="entry name" value="ZF_PHD_2"/>
    <property type="match status" value="1"/>
</dbReference>
<dbReference type="InterPro" id="IPR011011">
    <property type="entry name" value="Znf_FYVE_PHD"/>
</dbReference>
<dbReference type="GO" id="GO:0140658">
    <property type="term" value="F:ATP-dependent chromatin remodeler activity"/>
    <property type="evidence" value="ECO:0007669"/>
    <property type="project" value="TreeGrafter"/>
</dbReference>
<keyword evidence="7" id="KW-0862">Zinc</keyword>
<dbReference type="PROSITE" id="PS51192">
    <property type="entry name" value="HELICASE_ATP_BIND_1"/>
    <property type="match status" value="1"/>
</dbReference>
<feature type="compositionally biased region" description="Basic residues" evidence="11">
    <location>
        <begin position="200"/>
        <end position="210"/>
    </location>
</feature>
<dbReference type="GO" id="GO:0005524">
    <property type="term" value="F:ATP binding"/>
    <property type="evidence" value="ECO:0007669"/>
    <property type="project" value="UniProtKB-KW"/>
</dbReference>
<dbReference type="GO" id="GO:0016887">
    <property type="term" value="F:ATP hydrolysis activity"/>
    <property type="evidence" value="ECO:0007669"/>
    <property type="project" value="TreeGrafter"/>
</dbReference>
<evidence type="ECO:0000256" key="1">
    <source>
        <dbReference type="ARBA" id="ARBA00004123"/>
    </source>
</evidence>
<dbReference type="InterPro" id="IPR014001">
    <property type="entry name" value="Helicase_ATP-bd"/>
</dbReference>